<comment type="caution">
    <text evidence="2">The sequence shown here is derived from an EMBL/GenBank/DDBJ whole genome shotgun (WGS) entry which is preliminary data.</text>
</comment>
<keyword evidence="3" id="KW-1185">Reference proteome</keyword>
<dbReference type="EMBL" id="RWGY01000039">
    <property type="protein sequence ID" value="TVU10679.1"/>
    <property type="molecule type" value="Genomic_DNA"/>
</dbReference>
<dbReference type="OrthoDB" id="672127at2759"/>
<evidence type="ECO:0000256" key="1">
    <source>
        <dbReference type="SAM" id="Phobius"/>
    </source>
</evidence>
<dbReference type="Proteomes" id="UP000324897">
    <property type="component" value="Chromosome 3"/>
</dbReference>
<dbReference type="AlphaFoldDB" id="A0A5J9TH35"/>
<dbReference type="Gramene" id="TVU10679">
    <property type="protein sequence ID" value="TVU10679"/>
    <property type="gene ID" value="EJB05_44223"/>
</dbReference>
<feature type="transmembrane region" description="Helical" evidence="1">
    <location>
        <begin position="1190"/>
        <end position="1216"/>
    </location>
</feature>
<name>A0A5J9TH35_9POAL</name>
<protein>
    <submittedName>
        <fullName evidence="2">Uncharacterized protein</fullName>
    </submittedName>
</protein>
<evidence type="ECO:0000313" key="3">
    <source>
        <dbReference type="Proteomes" id="UP000324897"/>
    </source>
</evidence>
<accession>A0A5J9TH35</accession>
<sequence>MSGSQLYTAHNGDVDELVASMISDLIYWRSLGNINSNGNKCSLIYKVIRCIRVSDPNAYEPRVLSIGPYHHGAPSLLPMEKEKWLCLDYVLKLSCNKSLHDYLAVIAALETEARICYSENSIMSSRAYVEMLLLDSCFILVCLNGIGGVKVRTDIDEGNSQDQGVMIEVVVGQNEANMLNKKGKETMVDEIPGPASSRTNECSAFQTEKYQVHGNEGNKQMNNMDSYNVQTQENVDHGEQWYNSSAVYDLLLLENQIPFFIVTRIYELLVHGDKTENRLLSDNLSKFIEGVLLHFPLAIQDTNRPKDFDHLLHLCYMYFKPSRIPQHKHQAMKKRACCIQKLLLWGYKCFGMNVNSMENKENPQSHVHSEDMHSISEIQRWRRAEQYHDAGVEFKDMEFDENKPHSLLDIEFRDGVLHIPCLPIDDKFGTLFRNLVVFEQSCPELGNDMASYVYFLSQLISVPDDVALLARKGVIVHQLDCDEEVSTLFTKLFDYVLFDSSGEHYLRSLCQTMEAHYQSRLNSGFYWNLIGEGKLPTFQLCMHSYSGVLQVELIAKVNPAMLAAEAIVPDEGLGTLVTDGARDRVLRSMLFQDPATKAVIPTSKKTRASSLRAAIFMHQHFHLAAARHVEEDLIGEWNVIVSNTNDKTCEIDLSYTHSEHSLFRSFLCGYNYTGVMAEDSASNVDSVEIEEIANSMARDLGNAQLPADNFDERGNSFQILRVHRLVRQIDSFAYEPSVLSIGPYHYKNASLQFMERLKWRSLDYVLKLNCNKNMRDYLLAIGDIENQARAYYPDEMKLDSKDFRRMLMLDGCFILVYLDGTHGVPRITKAEPEFSLTPDGTILGRGSASHHANTNSFLGNGADLKQDTVLDIELATVDVGQRSSENDDSTSCRQLSVVQWYDIFSLLDLFLLENQIPFLVVRKIYEVLVGSGMGNIVAQHVGNYVEENLLYLTKAFGQYDRPTDFYHLLHLCHMQFRPSMRMEETNHMMPQFGEYFLGIFCNLFNFCLRTEQYQRNSSQDKQFNFLQAGQLIRWHRATQYHEAGIIFKRREFVGQNTYSMLDITFHDGVLEIPCLTVDDRTGSLLRNMIAFEQTCPQFGNFVTAYVMFMSQLISRPDDVTLLSQRGIIVHFLHSDNVVSSLFTGLTKGVVFDFMGNFYLRSICWRMEVYYQSRINRWIAWLRHNHLSNPWLGLALIAGLLVLFCTIAQTVLTVLAYGGPP</sequence>
<dbReference type="Pfam" id="PF03140">
    <property type="entry name" value="DUF247"/>
    <property type="match status" value="2"/>
</dbReference>
<organism evidence="2 3">
    <name type="scientific">Eragrostis curvula</name>
    <name type="common">weeping love grass</name>
    <dbReference type="NCBI Taxonomy" id="38414"/>
    <lineage>
        <taxon>Eukaryota</taxon>
        <taxon>Viridiplantae</taxon>
        <taxon>Streptophyta</taxon>
        <taxon>Embryophyta</taxon>
        <taxon>Tracheophyta</taxon>
        <taxon>Spermatophyta</taxon>
        <taxon>Magnoliopsida</taxon>
        <taxon>Liliopsida</taxon>
        <taxon>Poales</taxon>
        <taxon>Poaceae</taxon>
        <taxon>PACMAD clade</taxon>
        <taxon>Chloridoideae</taxon>
        <taxon>Eragrostideae</taxon>
        <taxon>Eragrostidinae</taxon>
        <taxon>Eragrostis</taxon>
    </lineage>
</organism>
<evidence type="ECO:0000313" key="2">
    <source>
        <dbReference type="EMBL" id="TVU10679.1"/>
    </source>
</evidence>
<feature type="non-terminal residue" evidence="2">
    <location>
        <position position="1"/>
    </location>
</feature>
<keyword evidence="1" id="KW-0812">Transmembrane</keyword>
<dbReference type="InterPro" id="IPR004158">
    <property type="entry name" value="DUF247_pln"/>
</dbReference>
<dbReference type="PANTHER" id="PTHR31170:SF18">
    <property type="entry name" value="(WILD MALAYSIAN BANANA) HYPOTHETICAL PROTEIN"/>
    <property type="match status" value="1"/>
</dbReference>
<dbReference type="PANTHER" id="PTHR31170">
    <property type="entry name" value="BNAC04G53230D PROTEIN"/>
    <property type="match status" value="1"/>
</dbReference>
<gene>
    <name evidence="2" type="ORF">EJB05_44223</name>
</gene>
<reference evidence="2 3" key="1">
    <citation type="journal article" date="2019" name="Sci. Rep.">
        <title>A high-quality genome of Eragrostis curvula grass provides insights into Poaceae evolution and supports new strategies to enhance forage quality.</title>
        <authorList>
            <person name="Carballo J."/>
            <person name="Santos B.A.C.M."/>
            <person name="Zappacosta D."/>
            <person name="Garbus I."/>
            <person name="Selva J.P."/>
            <person name="Gallo C.A."/>
            <person name="Diaz A."/>
            <person name="Albertini E."/>
            <person name="Caccamo M."/>
            <person name="Echenique V."/>
        </authorList>
    </citation>
    <scope>NUCLEOTIDE SEQUENCE [LARGE SCALE GENOMIC DNA]</scope>
    <source>
        <strain evidence="3">cv. Victoria</strain>
        <tissue evidence="2">Leaf</tissue>
    </source>
</reference>
<keyword evidence="1" id="KW-0472">Membrane</keyword>
<keyword evidence="1" id="KW-1133">Transmembrane helix</keyword>
<proteinExistence type="predicted"/>